<evidence type="ECO:0000313" key="1">
    <source>
        <dbReference type="EMBL" id="MEE2002813.1"/>
    </source>
</evidence>
<gene>
    <name evidence="1" type="ORF">QWY20_15235</name>
</gene>
<proteinExistence type="predicted"/>
<dbReference type="RefSeq" id="WP_330129858.1">
    <property type="nucleotide sequence ID" value="NZ_JAUHLI010000016.1"/>
</dbReference>
<keyword evidence="2" id="KW-1185">Reference proteome</keyword>
<sequence>MSKKTRTYTLGSKDRYEGLIVTTIETYRSPSEMPASPEAWDLELMIPHLAEQHFGSYLHSLDLPSKFDPEAWSRKRSKEQRTLKPAIAPVIRFERFIKWRAKKAKLHPQKLEGVRIALNGLRELFSAEGHAISGNYEKAAVHIGRAMPIAVILKMMEMEHPYQTGLVRHKTNAHEGVACIKRDKDLSEIIARLAKSPGTAKELWPAFFGALDEEGLSPVECSQELKYTYRGHKGKDKKIAFTTFQNRLSTARKFGGKS</sequence>
<accession>A0ABU7J8F6</accession>
<dbReference type="EMBL" id="JAUHLI010000016">
    <property type="protein sequence ID" value="MEE2002813.1"/>
    <property type="molecule type" value="Genomic_DNA"/>
</dbReference>
<name>A0ABU7J8F6_9GAMM</name>
<dbReference type="Proteomes" id="UP001336314">
    <property type="component" value="Unassembled WGS sequence"/>
</dbReference>
<reference evidence="1 2" key="1">
    <citation type="submission" date="2023-07" db="EMBL/GenBank/DDBJ databases">
        <title>Alkalimonas sp., MEB108 novel, alkaliphilic bacterium isolated from Lonar Lake, India.</title>
        <authorList>
            <person name="Joshi A."/>
            <person name="Thite S."/>
        </authorList>
    </citation>
    <scope>NUCLEOTIDE SEQUENCE [LARGE SCALE GENOMIC DNA]</scope>
    <source>
        <strain evidence="1 2">MEB108</strain>
    </source>
</reference>
<organism evidence="1 2">
    <name type="scientific">Alkalimonas cellulosilytica</name>
    <dbReference type="NCBI Taxonomy" id="3058395"/>
    <lineage>
        <taxon>Bacteria</taxon>
        <taxon>Pseudomonadati</taxon>
        <taxon>Pseudomonadota</taxon>
        <taxon>Gammaproteobacteria</taxon>
        <taxon>Alkalimonas</taxon>
    </lineage>
</organism>
<protein>
    <submittedName>
        <fullName evidence="1">Uncharacterized protein</fullName>
    </submittedName>
</protein>
<evidence type="ECO:0000313" key="2">
    <source>
        <dbReference type="Proteomes" id="UP001336314"/>
    </source>
</evidence>
<comment type="caution">
    <text evidence="1">The sequence shown here is derived from an EMBL/GenBank/DDBJ whole genome shotgun (WGS) entry which is preliminary data.</text>
</comment>